<dbReference type="AlphaFoldDB" id="A0AAN7QUC6"/>
<proteinExistence type="predicted"/>
<keyword evidence="6" id="KW-1185">Reference proteome</keyword>
<dbReference type="EMBL" id="JAXQNO010000017">
    <property type="protein sequence ID" value="KAK4779027.1"/>
    <property type="molecule type" value="Genomic_DNA"/>
</dbReference>
<feature type="domain" description="FAD dependent oxidoreductase" evidence="4">
    <location>
        <begin position="79"/>
        <end position="471"/>
    </location>
</feature>
<evidence type="ECO:0000313" key="6">
    <source>
        <dbReference type="Proteomes" id="UP001346149"/>
    </source>
</evidence>
<dbReference type="GO" id="GO:0005737">
    <property type="term" value="C:cytoplasm"/>
    <property type="evidence" value="ECO:0007669"/>
    <property type="project" value="TreeGrafter"/>
</dbReference>
<evidence type="ECO:0000259" key="4">
    <source>
        <dbReference type="Pfam" id="PF01266"/>
    </source>
</evidence>
<dbReference type="PANTHER" id="PTHR13847">
    <property type="entry name" value="SARCOSINE DEHYDROGENASE-RELATED"/>
    <property type="match status" value="1"/>
</dbReference>
<name>A0AAN7QUC6_TRANT</name>
<dbReference type="GO" id="GO:0016491">
    <property type="term" value="F:oxidoreductase activity"/>
    <property type="evidence" value="ECO:0007669"/>
    <property type="project" value="UniProtKB-KW"/>
</dbReference>
<accession>A0AAN7QUC6</accession>
<organism evidence="5 6">
    <name type="scientific">Trapa natans</name>
    <name type="common">Water chestnut</name>
    <dbReference type="NCBI Taxonomy" id="22666"/>
    <lineage>
        <taxon>Eukaryota</taxon>
        <taxon>Viridiplantae</taxon>
        <taxon>Streptophyta</taxon>
        <taxon>Embryophyta</taxon>
        <taxon>Tracheophyta</taxon>
        <taxon>Spermatophyta</taxon>
        <taxon>Magnoliopsida</taxon>
        <taxon>eudicotyledons</taxon>
        <taxon>Gunneridae</taxon>
        <taxon>Pentapetalae</taxon>
        <taxon>rosids</taxon>
        <taxon>malvids</taxon>
        <taxon>Myrtales</taxon>
        <taxon>Lythraceae</taxon>
        <taxon>Trapa</taxon>
    </lineage>
</organism>
<dbReference type="SUPFAM" id="SSF54373">
    <property type="entry name" value="FAD-linked reductases, C-terminal domain"/>
    <property type="match status" value="1"/>
</dbReference>
<keyword evidence="1" id="KW-0560">Oxidoreductase</keyword>
<evidence type="ECO:0000256" key="1">
    <source>
        <dbReference type="ARBA" id="ARBA00023002"/>
    </source>
</evidence>
<evidence type="ECO:0000256" key="2">
    <source>
        <dbReference type="ARBA" id="ARBA00039785"/>
    </source>
</evidence>
<protein>
    <recommendedName>
        <fullName evidence="2">FAD-dependent oxidoreductase domain-containing protein 1</fullName>
    </recommendedName>
</protein>
<reference evidence="5 6" key="1">
    <citation type="journal article" date="2023" name="Hortic Res">
        <title>Pangenome of water caltrop reveals structural variations and asymmetric subgenome divergence after allopolyploidization.</title>
        <authorList>
            <person name="Zhang X."/>
            <person name="Chen Y."/>
            <person name="Wang L."/>
            <person name="Yuan Y."/>
            <person name="Fang M."/>
            <person name="Shi L."/>
            <person name="Lu R."/>
            <person name="Comes H.P."/>
            <person name="Ma Y."/>
            <person name="Chen Y."/>
            <person name="Huang G."/>
            <person name="Zhou Y."/>
            <person name="Zheng Z."/>
            <person name="Qiu Y."/>
        </authorList>
    </citation>
    <scope>NUCLEOTIDE SEQUENCE [LARGE SCALE GENOMIC DNA]</scope>
    <source>
        <strain evidence="5">F231</strain>
    </source>
</reference>
<dbReference type="InterPro" id="IPR036188">
    <property type="entry name" value="FAD/NAD-bd_sf"/>
</dbReference>
<sequence length="502" mass="54622">MAMAVTSLYPLTAGPISTNYAAYSQSSCPVSLALRSSLFRCRIPGSFSAKKLRLPRPESAPSMKRLKAVSASASHHSFDVVVVGAGIIGLSIARQFLLESDLSIAVVDRAVPCSGATGAGQGYLWMAHKTPGSDTWELAVRSRKLWETLANSLNDQGLNPLDILGWMNTGSLVVGSSSEDTIKLQERVNQLMEAGVRAEFLSSRELEQKEPALFVQEESGAAFLPGDCQLDAHKAVAYIEKVNREFISQGRYGEFYNNPVMSLLRAYDKGEVEAVQTLKCTLHCKKAIVIAAGCWSGCLMNDLFCESDISVDIPVKPRKGHLLVLGNFDSVQLNHGLMEFGYMNHQNLLSNPTSSVMNGQELSVSMTATMDSMGNLVLGSSRQIAGYNTEVDETIIDFIWKRAADFFPKLRETSISKLRKSRKVRVGLRPYMPDGRPAIAPVPGSNVFLAAGHEGSGLSLALGTAEMVVDMVLGKPLQEHGDACKIERQKQPFVLPGKRISY</sequence>
<dbReference type="InterPro" id="IPR006076">
    <property type="entry name" value="FAD-dep_OxRdtase"/>
</dbReference>
<evidence type="ECO:0000256" key="3">
    <source>
        <dbReference type="ARBA" id="ARBA00046185"/>
    </source>
</evidence>
<comment type="caution">
    <text evidence="5">The sequence shown here is derived from an EMBL/GenBank/DDBJ whole genome shotgun (WGS) entry which is preliminary data.</text>
</comment>
<evidence type="ECO:0000313" key="5">
    <source>
        <dbReference type="EMBL" id="KAK4779027.1"/>
    </source>
</evidence>
<dbReference type="SUPFAM" id="SSF51905">
    <property type="entry name" value="FAD/NAD(P)-binding domain"/>
    <property type="match status" value="1"/>
</dbReference>
<dbReference type="PANTHER" id="PTHR13847:SF287">
    <property type="entry name" value="FAD-DEPENDENT OXIDOREDUCTASE DOMAIN-CONTAINING PROTEIN 1"/>
    <property type="match status" value="1"/>
</dbReference>
<gene>
    <name evidence="5" type="ORF">SAY86_006555</name>
</gene>
<comment type="function">
    <text evidence="3">Required for the assembly of the mitochondrial membrane respiratory chain NADH dehydrogenase (Complex I). Involved in mid-late stages of complex I assembly.</text>
</comment>
<dbReference type="Gene3D" id="3.30.9.10">
    <property type="entry name" value="D-Amino Acid Oxidase, subunit A, domain 2"/>
    <property type="match status" value="1"/>
</dbReference>
<dbReference type="Pfam" id="PF01266">
    <property type="entry name" value="DAO"/>
    <property type="match status" value="1"/>
</dbReference>
<dbReference type="Proteomes" id="UP001346149">
    <property type="component" value="Unassembled WGS sequence"/>
</dbReference>
<dbReference type="Gene3D" id="3.50.50.60">
    <property type="entry name" value="FAD/NAD(P)-binding domain"/>
    <property type="match status" value="1"/>
</dbReference>